<dbReference type="AlphaFoldDB" id="A0A7X6DQS4"/>
<dbReference type="RefSeq" id="WP_168060398.1">
    <property type="nucleotide sequence ID" value="NZ_VTOW01000002.1"/>
</dbReference>
<name>A0A7X6DQS4_9BACT</name>
<sequence length="203" mass="21172">MMGPLFFPWEVAAQNTATFTITSTNTNLLNNPVLGCAACASIPNHDPSTVFPDTSTPLFQGDPRAAELPSIIASALPPNNQFGVGIPAGDSGTPLFHSTPFDLTESNMTLSAENEMSSLPMANGRSNTFTSRISQTVGPTPGTSEIGGQQFSILFSINSLTDPDGNLIGSATGTFTQEIDGVVTQGTIQFDSVNGFSGTNLHQ</sequence>
<keyword evidence="2" id="KW-1185">Reference proteome</keyword>
<evidence type="ECO:0000313" key="2">
    <source>
        <dbReference type="Proteomes" id="UP000534783"/>
    </source>
</evidence>
<protein>
    <submittedName>
        <fullName evidence="1">Uncharacterized protein</fullName>
    </submittedName>
</protein>
<accession>A0A7X6DQS4</accession>
<dbReference type="Proteomes" id="UP000534783">
    <property type="component" value="Unassembled WGS sequence"/>
</dbReference>
<proteinExistence type="predicted"/>
<organism evidence="1 2">
    <name type="scientific">Candidatus Manganitrophus noduliformans</name>
    <dbReference type="NCBI Taxonomy" id="2606439"/>
    <lineage>
        <taxon>Bacteria</taxon>
        <taxon>Pseudomonadati</taxon>
        <taxon>Nitrospirota</taxon>
        <taxon>Nitrospiria</taxon>
        <taxon>Candidatus Troglogloeales</taxon>
        <taxon>Candidatus Manganitrophaceae</taxon>
        <taxon>Candidatus Manganitrophus</taxon>
    </lineage>
</organism>
<comment type="caution">
    <text evidence="1">The sequence shown here is derived from an EMBL/GenBank/DDBJ whole genome shotgun (WGS) entry which is preliminary data.</text>
</comment>
<evidence type="ECO:0000313" key="1">
    <source>
        <dbReference type="EMBL" id="NKE71609.1"/>
    </source>
</evidence>
<gene>
    <name evidence="1" type="ORF">MNODULE_12745</name>
</gene>
<reference evidence="1 2" key="1">
    <citation type="journal article" date="2020" name="Nature">
        <title>Bacterial chemolithoautotrophy via manganese oxidation.</title>
        <authorList>
            <person name="Yu H."/>
            <person name="Leadbetter J.R."/>
        </authorList>
    </citation>
    <scope>NUCLEOTIDE SEQUENCE [LARGE SCALE GENOMIC DNA]</scope>
    <source>
        <strain evidence="1 2">Mn-1</strain>
    </source>
</reference>
<dbReference type="EMBL" id="VTOW01000002">
    <property type="protein sequence ID" value="NKE71609.1"/>
    <property type="molecule type" value="Genomic_DNA"/>
</dbReference>